<dbReference type="InParanoid" id="A0A3Q7EYS4"/>
<sequence>MTNSHCVTGVFGITSPSRDHNPLLSVIVVFLTFLRLRADDNHVPYVSAFPKSPLSFKNNLVMSKPGKFLHFYLRIDGLSIGTILLTRFITTLETLEAWPVTRDSRLFHF</sequence>
<dbReference type="Proteomes" id="UP000004994">
    <property type="component" value="Chromosome 1"/>
</dbReference>
<reference evidence="1" key="1">
    <citation type="journal article" date="2012" name="Nature">
        <title>The tomato genome sequence provides insights into fleshy fruit evolution.</title>
        <authorList>
            <consortium name="Tomato Genome Consortium"/>
        </authorList>
    </citation>
    <scope>NUCLEOTIDE SEQUENCE [LARGE SCALE GENOMIC DNA]</scope>
    <source>
        <strain evidence="1">cv. Heinz 1706</strain>
    </source>
</reference>
<evidence type="ECO:0000313" key="2">
    <source>
        <dbReference type="Proteomes" id="UP000004994"/>
    </source>
</evidence>
<dbReference type="Gramene" id="Solyc01g065593.1.1">
    <property type="protein sequence ID" value="Solyc01g065593.1.1"/>
    <property type="gene ID" value="Solyc01g065593.1"/>
</dbReference>
<keyword evidence="2" id="KW-1185">Reference proteome</keyword>
<proteinExistence type="predicted"/>
<name>A0A3Q7EYS4_SOLLC</name>
<dbReference type="STRING" id="4081.A0A3Q7EYS4"/>
<dbReference type="AlphaFoldDB" id="A0A3Q7EYS4"/>
<accession>A0A3Q7EYS4</accession>
<reference evidence="1" key="2">
    <citation type="submission" date="2019-01" db="UniProtKB">
        <authorList>
            <consortium name="EnsemblPlants"/>
        </authorList>
    </citation>
    <scope>IDENTIFICATION</scope>
    <source>
        <strain evidence="1">cv. Heinz 1706</strain>
    </source>
</reference>
<organism evidence="1">
    <name type="scientific">Solanum lycopersicum</name>
    <name type="common">Tomato</name>
    <name type="synonym">Lycopersicon esculentum</name>
    <dbReference type="NCBI Taxonomy" id="4081"/>
    <lineage>
        <taxon>Eukaryota</taxon>
        <taxon>Viridiplantae</taxon>
        <taxon>Streptophyta</taxon>
        <taxon>Embryophyta</taxon>
        <taxon>Tracheophyta</taxon>
        <taxon>Spermatophyta</taxon>
        <taxon>Magnoliopsida</taxon>
        <taxon>eudicotyledons</taxon>
        <taxon>Gunneridae</taxon>
        <taxon>Pentapetalae</taxon>
        <taxon>asterids</taxon>
        <taxon>lamiids</taxon>
        <taxon>Solanales</taxon>
        <taxon>Solanaceae</taxon>
        <taxon>Solanoideae</taxon>
        <taxon>Solaneae</taxon>
        <taxon>Solanum</taxon>
        <taxon>Solanum subgen. Lycopersicon</taxon>
    </lineage>
</organism>
<dbReference type="EnsemblPlants" id="Solyc01g065593.1.1">
    <property type="protein sequence ID" value="Solyc01g065593.1.1"/>
    <property type="gene ID" value="Solyc01g065593.1"/>
</dbReference>
<protein>
    <submittedName>
        <fullName evidence="1">Uncharacterized protein</fullName>
    </submittedName>
</protein>
<evidence type="ECO:0000313" key="1">
    <source>
        <dbReference type="EnsemblPlants" id="Solyc01g065593.1.1"/>
    </source>
</evidence>